<evidence type="ECO:0000259" key="9">
    <source>
        <dbReference type="Pfam" id="PF01757"/>
    </source>
</evidence>
<dbReference type="GO" id="GO:0016747">
    <property type="term" value="F:acyltransferase activity, transferring groups other than amino-acyl groups"/>
    <property type="evidence" value="ECO:0007669"/>
    <property type="project" value="InterPro"/>
</dbReference>
<accession>A0A518DNH2</accession>
<feature type="domain" description="Acyltransferase 3" evidence="9">
    <location>
        <begin position="16"/>
        <end position="337"/>
    </location>
</feature>
<feature type="transmembrane region" description="Helical" evidence="8">
    <location>
        <begin position="45"/>
        <end position="67"/>
    </location>
</feature>
<keyword evidence="4 8" id="KW-0812">Transmembrane</keyword>
<keyword evidence="5 8" id="KW-1133">Transmembrane helix</keyword>
<dbReference type="InterPro" id="IPR050879">
    <property type="entry name" value="Acyltransferase_3"/>
</dbReference>
<sequence length="666" mass="74393">MSSAEHTQNQLSYLPQLDVLRGAACLMVLLAHANRVAIFQWIPDIVGVIGVGVFFALSGFLITRILLMSRSENRSLVRFYDRRAARIFPVFYITLAVLAFACPSADLYWAADFTFNWRFLASSRDYFRPDAETSSLVAHFWSLCVEEHFYWFWPAAIVGLPLYLSRLLPFLVLAATPFACWCAAEQLATIGFSPQEINGLLSRITVTQMSALAIGAIAAWNETALARTDFKVPNSVWAGGLLVAIALGLEQLCREKILSEVAFSTLAIHLLCGGLFLFGFPFQILSRLLPLRLLGKISYGAYVFHLPLYYACGVTGDTPQMMDFATAFACTIGFAILSFRCLELPIITCARTLSPQNFLYGSGVAASFCILGIAVAGLSHDLSALAAQEPGGESLTADLENPSIHVAPQEIQQIVVGSSHAMYGVMPVELKAATYNLANQDQDLWYDCNIAQKMAHRLPNLRRVLFCYSSFSPWHIVADREDWKSRLSIYYFCWQIRSQNDEDSTAVYSNFAIATDLSLHDRLLSKQRLFRNGTDQGWSGLIRSGELDLDAGSRIASRHGLRFQANPDYSRNLQVFLQTIQSLQRRGIECLVFSTPVHACYRNGLNAEQSQKAAEFIRIVCERSDVSYHDFASDDRFRDNDFYDADHLSAAGARKFTRILNQAIED</sequence>
<keyword evidence="6 8" id="KW-0472">Membrane</keyword>
<keyword evidence="3 10" id="KW-0808">Transferase</keyword>
<dbReference type="Proteomes" id="UP000317648">
    <property type="component" value="Chromosome"/>
</dbReference>
<keyword evidence="11" id="KW-1185">Reference proteome</keyword>
<feature type="transmembrane region" description="Helical" evidence="8">
    <location>
        <begin position="261"/>
        <end position="284"/>
    </location>
</feature>
<proteinExistence type="predicted"/>
<dbReference type="AlphaFoldDB" id="A0A518DNH2"/>
<dbReference type="GO" id="GO:0016788">
    <property type="term" value="F:hydrolase activity, acting on ester bonds"/>
    <property type="evidence" value="ECO:0007669"/>
    <property type="project" value="UniProtKB-ARBA"/>
</dbReference>
<dbReference type="SUPFAM" id="SSF52266">
    <property type="entry name" value="SGNH hydrolase"/>
    <property type="match status" value="1"/>
</dbReference>
<dbReference type="PANTHER" id="PTHR23028:SF53">
    <property type="entry name" value="ACYL_TRANSF_3 DOMAIN-CONTAINING PROTEIN"/>
    <property type="match status" value="1"/>
</dbReference>
<protein>
    <submittedName>
        <fullName evidence="10">O-acetyltransferase OatA</fullName>
        <ecNumber evidence="10">2.3.1.-</ecNumber>
    </submittedName>
</protein>
<evidence type="ECO:0000256" key="5">
    <source>
        <dbReference type="ARBA" id="ARBA00022989"/>
    </source>
</evidence>
<dbReference type="Gene3D" id="3.40.50.1110">
    <property type="entry name" value="SGNH hydrolase"/>
    <property type="match status" value="1"/>
</dbReference>
<dbReference type="EC" id="2.3.1.-" evidence="10"/>
<evidence type="ECO:0000256" key="1">
    <source>
        <dbReference type="ARBA" id="ARBA00004651"/>
    </source>
</evidence>
<keyword evidence="2" id="KW-1003">Cell membrane</keyword>
<dbReference type="Pfam" id="PF01757">
    <property type="entry name" value="Acyl_transf_3"/>
    <property type="match status" value="1"/>
</dbReference>
<feature type="transmembrane region" description="Helical" evidence="8">
    <location>
        <begin position="358"/>
        <end position="378"/>
    </location>
</feature>
<evidence type="ECO:0000256" key="2">
    <source>
        <dbReference type="ARBA" id="ARBA00022475"/>
    </source>
</evidence>
<dbReference type="GO" id="GO:0000271">
    <property type="term" value="P:polysaccharide biosynthetic process"/>
    <property type="evidence" value="ECO:0007669"/>
    <property type="project" value="TreeGrafter"/>
</dbReference>
<dbReference type="EMBL" id="CP036433">
    <property type="protein sequence ID" value="QDU93385.1"/>
    <property type="molecule type" value="Genomic_DNA"/>
</dbReference>
<feature type="transmembrane region" description="Helical" evidence="8">
    <location>
        <begin position="324"/>
        <end position="346"/>
    </location>
</feature>
<evidence type="ECO:0000313" key="11">
    <source>
        <dbReference type="Proteomes" id="UP000317648"/>
    </source>
</evidence>
<gene>
    <name evidence="10" type="primary">oatA</name>
    <name evidence="10" type="ORF">Pla8534_11650</name>
</gene>
<dbReference type="InterPro" id="IPR002656">
    <property type="entry name" value="Acyl_transf_3_dom"/>
</dbReference>
<evidence type="ECO:0000256" key="6">
    <source>
        <dbReference type="ARBA" id="ARBA00023136"/>
    </source>
</evidence>
<dbReference type="GO" id="GO:0005886">
    <property type="term" value="C:plasma membrane"/>
    <property type="evidence" value="ECO:0007669"/>
    <property type="project" value="UniProtKB-SubCell"/>
</dbReference>
<dbReference type="InterPro" id="IPR036514">
    <property type="entry name" value="SGNH_hydro_sf"/>
</dbReference>
<evidence type="ECO:0000256" key="7">
    <source>
        <dbReference type="ARBA" id="ARBA00023315"/>
    </source>
</evidence>
<comment type="subcellular location">
    <subcellularLocation>
        <location evidence="1">Cell membrane</location>
        <topology evidence="1">Multi-pass membrane protein</topology>
    </subcellularLocation>
</comment>
<feature type="transmembrane region" description="Helical" evidence="8">
    <location>
        <begin position="87"/>
        <end position="111"/>
    </location>
</feature>
<organism evidence="10 11">
    <name type="scientific">Lignipirellula cremea</name>
    <dbReference type="NCBI Taxonomy" id="2528010"/>
    <lineage>
        <taxon>Bacteria</taxon>
        <taxon>Pseudomonadati</taxon>
        <taxon>Planctomycetota</taxon>
        <taxon>Planctomycetia</taxon>
        <taxon>Pirellulales</taxon>
        <taxon>Pirellulaceae</taxon>
        <taxon>Lignipirellula</taxon>
    </lineage>
</organism>
<keyword evidence="7 10" id="KW-0012">Acyltransferase</keyword>
<dbReference type="PANTHER" id="PTHR23028">
    <property type="entry name" value="ACETYLTRANSFERASE"/>
    <property type="match status" value="1"/>
</dbReference>
<evidence type="ECO:0000313" key="10">
    <source>
        <dbReference type="EMBL" id="QDU93385.1"/>
    </source>
</evidence>
<evidence type="ECO:0000256" key="4">
    <source>
        <dbReference type="ARBA" id="ARBA00022692"/>
    </source>
</evidence>
<dbReference type="KEGG" id="lcre:Pla8534_11650"/>
<name>A0A518DNH2_9BACT</name>
<reference evidence="10 11" key="1">
    <citation type="submission" date="2019-02" db="EMBL/GenBank/DDBJ databases">
        <title>Deep-cultivation of Planctomycetes and their phenomic and genomic characterization uncovers novel biology.</title>
        <authorList>
            <person name="Wiegand S."/>
            <person name="Jogler M."/>
            <person name="Boedeker C."/>
            <person name="Pinto D."/>
            <person name="Vollmers J."/>
            <person name="Rivas-Marin E."/>
            <person name="Kohn T."/>
            <person name="Peeters S.H."/>
            <person name="Heuer A."/>
            <person name="Rast P."/>
            <person name="Oberbeckmann S."/>
            <person name="Bunk B."/>
            <person name="Jeske O."/>
            <person name="Meyerdierks A."/>
            <person name="Storesund J.E."/>
            <person name="Kallscheuer N."/>
            <person name="Luecker S."/>
            <person name="Lage O.M."/>
            <person name="Pohl T."/>
            <person name="Merkel B.J."/>
            <person name="Hornburger P."/>
            <person name="Mueller R.-W."/>
            <person name="Bruemmer F."/>
            <person name="Labrenz M."/>
            <person name="Spormann A.M."/>
            <person name="Op den Camp H."/>
            <person name="Overmann J."/>
            <person name="Amann R."/>
            <person name="Jetten M.S.M."/>
            <person name="Mascher T."/>
            <person name="Medema M.H."/>
            <person name="Devos D.P."/>
            <person name="Kaster A.-K."/>
            <person name="Ovreas L."/>
            <person name="Rohde M."/>
            <person name="Galperin M.Y."/>
            <person name="Jogler C."/>
        </authorList>
    </citation>
    <scope>NUCLEOTIDE SEQUENCE [LARGE SCALE GENOMIC DNA]</scope>
    <source>
        <strain evidence="10 11">Pla85_3_4</strain>
    </source>
</reference>
<evidence type="ECO:0000256" key="3">
    <source>
        <dbReference type="ARBA" id="ARBA00022679"/>
    </source>
</evidence>
<evidence type="ECO:0000256" key="8">
    <source>
        <dbReference type="SAM" id="Phobius"/>
    </source>
</evidence>